<keyword evidence="1" id="KW-1133">Transmembrane helix</keyword>
<dbReference type="GO" id="GO:0006673">
    <property type="term" value="P:inositol phosphoceramide metabolic process"/>
    <property type="evidence" value="ECO:0007669"/>
    <property type="project" value="InterPro"/>
</dbReference>
<feature type="transmembrane region" description="Helical" evidence="1">
    <location>
        <begin position="132"/>
        <end position="152"/>
    </location>
</feature>
<dbReference type="OMA" id="FNCILAS"/>
<dbReference type="Proteomes" id="UP000002866">
    <property type="component" value="Chromosome 1"/>
</dbReference>
<gene>
    <name evidence="2" type="primary">TBLA0A06520</name>
    <name evidence="2" type="ORF">TBLA_0A06520</name>
</gene>
<dbReference type="KEGG" id="tbl:TBLA_0A06520"/>
<dbReference type="InterPro" id="IPR013862">
    <property type="entry name" value="Kei1"/>
</dbReference>
<dbReference type="GO" id="GO:0070917">
    <property type="term" value="F:inositol phosphoceramide synthase regulator activity"/>
    <property type="evidence" value="ECO:0007669"/>
    <property type="project" value="InterPro"/>
</dbReference>
<keyword evidence="1" id="KW-0812">Transmembrane</keyword>
<dbReference type="InParanoid" id="I2GWE2"/>
<dbReference type="EMBL" id="HE806316">
    <property type="protein sequence ID" value="CCH58444.1"/>
    <property type="molecule type" value="Genomic_DNA"/>
</dbReference>
<dbReference type="PANTHER" id="PTHR28077:SF1">
    <property type="entry name" value="INOSITOL PHOSPHORYLCERAMIDE SYNTHASE REGULATORY SUBUNIT KEI1"/>
    <property type="match status" value="1"/>
</dbReference>
<organism evidence="2 3">
    <name type="scientific">Henningerozyma blattae (strain ATCC 34711 / CBS 6284 / DSM 70876 / NBRC 10599 / NRRL Y-10934 / UCD 77-7)</name>
    <name type="common">Yeast</name>
    <name type="synonym">Tetrapisispora blattae</name>
    <dbReference type="NCBI Taxonomy" id="1071380"/>
    <lineage>
        <taxon>Eukaryota</taxon>
        <taxon>Fungi</taxon>
        <taxon>Dikarya</taxon>
        <taxon>Ascomycota</taxon>
        <taxon>Saccharomycotina</taxon>
        <taxon>Saccharomycetes</taxon>
        <taxon>Saccharomycetales</taxon>
        <taxon>Saccharomycetaceae</taxon>
        <taxon>Henningerozyma</taxon>
    </lineage>
</organism>
<keyword evidence="3" id="KW-1185">Reference proteome</keyword>
<dbReference type="GO" id="GO:0070916">
    <property type="term" value="C:inositol phosphoceramide synthase complex"/>
    <property type="evidence" value="ECO:0007669"/>
    <property type="project" value="TreeGrafter"/>
</dbReference>
<reference evidence="2 3" key="1">
    <citation type="journal article" date="2011" name="Proc. Natl. Acad. Sci. U.S.A.">
        <title>Evolutionary erosion of yeast sex chromosomes by mating-type switching accidents.</title>
        <authorList>
            <person name="Gordon J.L."/>
            <person name="Armisen D."/>
            <person name="Proux-Wera E."/>
            <person name="Oheigeartaigh S.S."/>
            <person name="Byrne K.P."/>
            <person name="Wolfe K.H."/>
        </authorList>
    </citation>
    <scope>NUCLEOTIDE SEQUENCE [LARGE SCALE GENOMIC DNA]</scope>
    <source>
        <strain evidence="3">ATCC 34711 / CBS 6284 / DSM 70876 / NBRC 10599 / NRRL Y-10934 / UCD 77-7</strain>
    </source>
</reference>
<dbReference type="GeneID" id="14492752"/>
<dbReference type="AlphaFoldDB" id="I2GWE2"/>
<feature type="transmembrane region" description="Helical" evidence="1">
    <location>
        <begin position="20"/>
        <end position="38"/>
    </location>
</feature>
<dbReference type="Pfam" id="PF08552">
    <property type="entry name" value="Kei1"/>
    <property type="match status" value="1"/>
</dbReference>
<evidence type="ECO:0000313" key="2">
    <source>
        <dbReference type="EMBL" id="CCH58444.1"/>
    </source>
</evidence>
<protein>
    <submittedName>
        <fullName evidence="2">Uncharacterized protein</fullName>
    </submittedName>
</protein>
<feature type="transmembrane region" description="Helical" evidence="1">
    <location>
        <begin position="58"/>
        <end position="75"/>
    </location>
</feature>
<evidence type="ECO:0000313" key="3">
    <source>
        <dbReference type="Proteomes" id="UP000002866"/>
    </source>
</evidence>
<dbReference type="GO" id="GO:0000139">
    <property type="term" value="C:Golgi membrane"/>
    <property type="evidence" value="ECO:0007669"/>
    <property type="project" value="TreeGrafter"/>
</dbReference>
<accession>I2GWE2</accession>
<dbReference type="PANTHER" id="PTHR28077">
    <property type="entry name" value="INOSITOL PHOSPHORYLCERAMIDE SYNTHASE REGULATORY SUBUNIT KEI1"/>
    <property type="match status" value="1"/>
</dbReference>
<name>I2GWE2_HENB6</name>
<proteinExistence type="predicted"/>
<dbReference type="eggNOG" id="ENOG502QT2Z">
    <property type="taxonomic scope" value="Eukaryota"/>
</dbReference>
<evidence type="ECO:0000256" key="1">
    <source>
        <dbReference type="SAM" id="Phobius"/>
    </source>
</evidence>
<dbReference type="STRING" id="1071380.I2GWE2"/>
<feature type="transmembrane region" description="Helical" evidence="1">
    <location>
        <begin position="87"/>
        <end position="112"/>
    </location>
</feature>
<dbReference type="RefSeq" id="XP_004177963.1">
    <property type="nucleotide sequence ID" value="XM_004177915.1"/>
</dbReference>
<dbReference type="OrthoDB" id="3338076at2759"/>
<dbReference type="HOGENOM" id="CLU_103819_1_0_1"/>
<keyword evidence="1" id="KW-0472">Membrane</keyword>
<sequence length="206" mass="23628">MTPERYRAAVKRFILPKRFCGVAPLYLGVELVLGITIFNKCGGAYGILALFNGHPLEFAQWVLYTWSIVCLAIYAQGLAKVHRPTLYTFSQVFIFFSVDTLLTCAFTVYFTHEWFAANTTTRPPAAQGASDAYEYSVSLLVTLASLVSRLYFNFIVGSFLQELFFRPAYTLDTDEVETELRHSSLLRRLWLQNQHYCYILSRRILS</sequence>